<dbReference type="AlphaFoldDB" id="A0A1T4KHT9"/>
<evidence type="ECO:0000256" key="1">
    <source>
        <dbReference type="SAM" id="MobiDB-lite"/>
    </source>
</evidence>
<dbReference type="Proteomes" id="UP000190637">
    <property type="component" value="Unassembled WGS sequence"/>
</dbReference>
<keyword evidence="3" id="KW-1185">Reference proteome</keyword>
<gene>
    <name evidence="2" type="ORF">SAMN02745673_00384</name>
</gene>
<feature type="region of interest" description="Disordered" evidence="1">
    <location>
        <begin position="1"/>
        <end position="20"/>
    </location>
</feature>
<proteinExistence type="predicted"/>
<evidence type="ECO:0000313" key="2">
    <source>
        <dbReference type="EMBL" id="SJZ41913.1"/>
    </source>
</evidence>
<evidence type="ECO:0000313" key="3">
    <source>
        <dbReference type="Proteomes" id="UP000190637"/>
    </source>
</evidence>
<dbReference type="EMBL" id="FUWS01000001">
    <property type="protein sequence ID" value="SJZ41913.1"/>
    <property type="molecule type" value="Genomic_DNA"/>
</dbReference>
<reference evidence="2 3" key="1">
    <citation type="submission" date="2017-02" db="EMBL/GenBank/DDBJ databases">
        <authorList>
            <person name="Peterson S.W."/>
        </authorList>
    </citation>
    <scope>NUCLEOTIDE SEQUENCE [LARGE SCALE GENOMIC DNA]</scope>
    <source>
        <strain evidence="2 3">DSM 45154</strain>
    </source>
</reference>
<protein>
    <submittedName>
        <fullName evidence="2">Uncharacterized protein</fullName>
    </submittedName>
</protein>
<name>A0A1T4KHT9_9ACTN</name>
<accession>A0A1T4KHT9</accession>
<organism evidence="2 3">
    <name type="scientific">Marinactinospora thermotolerans DSM 45154</name>
    <dbReference type="NCBI Taxonomy" id="1122192"/>
    <lineage>
        <taxon>Bacteria</taxon>
        <taxon>Bacillati</taxon>
        <taxon>Actinomycetota</taxon>
        <taxon>Actinomycetes</taxon>
        <taxon>Streptosporangiales</taxon>
        <taxon>Nocardiopsidaceae</taxon>
        <taxon>Marinactinospora</taxon>
    </lineage>
</organism>
<dbReference type="RefSeq" id="WP_235000635.1">
    <property type="nucleotide sequence ID" value="NZ_FUWS01000001.1"/>
</dbReference>
<dbReference type="STRING" id="1122192.SAMN02745673_00384"/>
<sequence length="200" mass="22248">MSAADLLDPTGPNRSLRPVARPTTYRVAADAQPRRVRRAADGTLWGEVPVVPVVAEETSRHQERTELRIAVKVDVPSTDKRNRHRVVADLEGYDLRPDPLQASTPAEFVEAMRRYRRWAGQPSFQQMAHDCGHLSSASSFHAMLGGNELPRYTLLNAFVIACGGDEAEFQRWATAWRRIDQGTLGRRPPLIALPPSGETS</sequence>